<dbReference type="RefSeq" id="WP_212694384.1">
    <property type="nucleotide sequence ID" value="NZ_CP058649.1"/>
</dbReference>
<keyword evidence="4" id="KW-0862">Zinc</keyword>
<accession>A0A8J8SHR4</accession>
<dbReference type="Proteomes" id="UP000683246">
    <property type="component" value="Chromosome"/>
</dbReference>
<dbReference type="KEGG" id="vpy:HZI73_15985"/>
<dbReference type="InterPro" id="IPR051453">
    <property type="entry name" value="MBL_Glyoxalase_II"/>
</dbReference>
<evidence type="ECO:0000313" key="6">
    <source>
        <dbReference type="EMBL" id="QUI23699.1"/>
    </source>
</evidence>
<dbReference type="InterPro" id="IPR036866">
    <property type="entry name" value="RibonucZ/Hydroxyglut_hydro"/>
</dbReference>
<reference evidence="6" key="1">
    <citation type="submission" date="2020-07" db="EMBL/GenBank/DDBJ databases">
        <title>Vallitalea pronyensis genome.</title>
        <authorList>
            <person name="Postec A."/>
        </authorList>
    </citation>
    <scope>NUCLEOTIDE SEQUENCE</scope>
    <source>
        <strain evidence="6">FatNI3</strain>
    </source>
</reference>
<dbReference type="GO" id="GO:0046872">
    <property type="term" value="F:metal ion binding"/>
    <property type="evidence" value="ECO:0007669"/>
    <property type="project" value="UniProtKB-KW"/>
</dbReference>
<keyword evidence="7" id="KW-1185">Reference proteome</keyword>
<dbReference type="PANTHER" id="PTHR46233:SF3">
    <property type="entry name" value="HYDROXYACYLGLUTATHIONE HYDROLASE GLOC"/>
    <property type="match status" value="1"/>
</dbReference>
<dbReference type="PANTHER" id="PTHR46233">
    <property type="entry name" value="HYDROXYACYLGLUTATHIONE HYDROLASE GLOC"/>
    <property type="match status" value="1"/>
</dbReference>
<name>A0A8J8SHR4_9FIRM</name>
<dbReference type="EMBL" id="CP058649">
    <property type="protein sequence ID" value="QUI23699.1"/>
    <property type="molecule type" value="Genomic_DNA"/>
</dbReference>
<dbReference type="SMART" id="SM00849">
    <property type="entry name" value="Lactamase_B"/>
    <property type="match status" value="1"/>
</dbReference>
<dbReference type="Pfam" id="PF00753">
    <property type="entry name" value="Lactamase_B"/>
    <property type="match status" value="1"/>
</dbReference>
<protein>
    <submittedName>
        <fullName evidence="6">MBL fold metallo-hydrolase</fullName>
    </submittedName>
</protein>
<dbReference type="CDD" id="cd06262">
    <property type="entry name" value="metallo-hydrolase-like_MBL-fold"/>
    <property type="match status" value="1"/>
</dbReference>
<dbReference type="Gene3D" id="3.60.15.10">
    <property type="entry name" value="Ribonuclease Z/Hydroxyacylglutathione hydrolase-like"/>
    <property type="match status" value="1"/>
</dbReference>
<dbReference type="SUPFAM" id="SSF56281">
    <property type="entry name" value="Metallo-hydrolase/oxidoreductase"/>
    <property type="match status" value="1"/>
</dbReference>
<dbReference type="InterPro" id="IPR001279">
    <property type="entry name" value="Metallo-B-lactamas"/>
</dbReference>
<evidence type="ECO:0000313" key="7">
    <source>
        <dbReference type="Proteomes" id="UP000683246"/>
    </source>
</evidence>
<evidence type="ECO:0000256" key="1">
    <source>
        <dbReference type="ARBA" id="ARBA00001947"/>
    </source>
</evidence>
<proteinExistence type="predicted"/>
<evidence type="ECO:0000256" key="3">
    <source>
        <dbReference type="ARBA" id="ARBA00022801"/>
    </source>
</evidence>
<keyword evidence="2" id="KW-0479">Metal-binding</keyword>
<dbReference type="AlphaFoldDB" id="A0A8J8SHR4"/>
<organism evidence="6 7">
    <name type="scientific">Vallitalea pronyensis</name>
    <dbReference type="NCBI Taxonomy" id="1348613"/>
    <lineage>
        <taxon>Bacteria</taxon>
        <taxon>Bacillati</taxon>
        <taxon>Bacillota</taxon>
        <taxon>Clostridia</taxon>
        <taxon>Lachnospirales</taxon>
        <taxon>Vallitaleaceae</taxon>
        <taxon>Vallitalea</taxon>
    </lineage>
</organism>
<keyword evidence="3" id="KW-0378">Hydrolase</keyword>
<evidence type="ECO:0000256" key="4">
    <source>
        <dbReference type="ARBA" id="ARBA00022833"/>
    </source>
</evidence>
<comment type="cofactor">
    <cofactor evidence="1">
        <name>Zn(2+)</name>
        <dbReference type="ChEBI" id="CHEBI:29105"/>
    </cofactor>
</comment>
<sequence length="208" mass="23550">MRVKTMLLGELGTNVYVVYNEQTNEAVVIDPAAEPDKISQFIEQEQLKLMGMLVTHGHYDHIQAIDVLREQYGVPVFSSKDEGELMKNPELNLSMRFSGRAISVEADEWVRDGDIVEFGDLEFECITVPGHSPESICYYNEAYKVLFSGDTLFPSAIGRTDFYDGHPNTLIQSIKERLLCLPDETQVYSGHGLRTTIGYEKKANMFLQ</sequence>
<feature type="domain" description="Metallo-beta-lactamase" evidence="5">
    <location>
        <begin position="12"/>
        <end position="191"/>
    </location>
</feature>
<dbReference type="GO" id="GO:0016787">
    <property type="term" value="F:hydrolase activity"/>
    <property type="evidence" value="ECO:0007669"/>
    <property type="project" value="UniProtKB-KW"/>
</dbReference>
<evidence type="ECO:0000256" key="2">
    <source>
        <dbReference type="ARBA" id="ARBA00022723"/>
    </source>
</evidence>
<evidence type="ECO:0000259" key="5">
    <source>
        <dbReference type="SMART" id="SM00849"/>
    </source>
</evidence>
<gene>
    <name evidence="6" type="ORF">HZI73_15985</name>
</gene>